<keyword evidence="3 13" id="KW-0540">Nuclease</keyword>
<evidence type="ECO:0000256" key="6">
    <source>
        <dbReference type="ARBA" id="ARBA00022801"/>
    </source>
</evidence>
<evidence type="ECO:0000256" key="12">
    <source>
        <dbReference type="ARBA" id="ARBA00046380"/>
    </source>
</evidence>
<accession>A0A9X0TMV0</accession>
<dbReference type="GO" id="GO:0051607">
    <property type="term" value="P:defense response to virus"/>
    <property type="evidence" value="ECO:0007669"/>
    <property type="project" value="UniProtKB-UniRule"/>
</dbReference>
<feature type="coiled-coil region" evidence="14">
    <location>
        <begin position="130"/>
        <end position="157"/>
    </location>
</feature>
<keyword evidence="7 13" id="KW-0460">Magnesium</keyword>
<dbReference type="NCBIfam" id="TIGR01865">
    <property type="entry name" value="cas_Csn1"/>
    <property type="match status" value="1"/>
</dbReference>
<evidence type="ECO:0000256" key="11">
    <source>
        <dbReference type="ARBA" id="ARBA00023211"/>
    </source>
</evidence>
<dbReference type="Pfam" id="PF13395">
    <property type="entry name" value="HNH_4"/>
    <property type="match status" value="1"/>
</dbReference>
<comment type="function">
    <text evidence="13">CRISPR (clustered regularly interspaced short palindromic repeat) is an adaptive immune system that provides protection against mobile genetic elements (viruses, transposable elements and conjugative plasmids). CRISPR clusters contain spacers, sequences complementary to antecedent mobile elements, and target invading nucleic acids. CRISPR clusters are transcribed and processed into CRISPR RNA (crRNA). In type II CRISPR systems correct processing of pre-crRNA requires a trans-encoded small RNA (tracrRNA), endogenous ribonuclease 3 (rnc) and this protein. The tracrRNA serves as a guide for ribonuclease 3-aided processing of pre-crRNA. Subsequently Cas9/crRNA/tracrRNA endonucleolytically cleaves linear or circular dsDNA target complementary to the spacer; Cas9 is inactive in the absence of the 2 guide RNAs (gRNA). Cas9 recognizes the protospacer adjacent motif (PAM) in the CRISPR repeat sequences to help distinguish self versus nonself, as targets within the bacterial CRISPR locus do not have PAMs. PAM recognition is also required for catalytic activity.</text>
</comment>
<feature type="active site" description="Proton acceptor for HNH nuclease domain" evidence="13">
    <location>
        <position position="560"/>
    </location>
</feature>
<dbReference type="GO" id="GO:0003723">
    <property type="term" value="F:RNA binding"/>
    <property type="evidence" value="ECO:0007669"/>
    <property type="project" value="UniProtKB-UniRule"/>
</dbReference>
<dbReference type="InterPro" id="IPR040656">
    <property type="entry name" value="Cas9_WED_dom"/>
</dbReference>
<dbReference type="InterPro" id="IPR033114">
    <property type="entry name" value="HNH_CAS9"/>
</dbReference>
<evidence type="ECO:0000256" key="13">
    <source>
        <dbReference type="HAMAP-Rule" id="MF_01480"/>
    </source>
</evidence>
<keyword evidence="6 13" id="KW-0378">Hydrolase</keyword>
<evidence type="ECO:0000256" key="7">
    <source>
        <dbReference type="ARBA" id="ARBA00022842"/>
    </source>
</evidence>
<dbReference type="InterPro" id="IPR028629">
    <property type="entry name" value="Cas9"/>
</dbReference>
<feature type="binding site" evidence="13">
    <location>
        <position position="10"/>
    </location>
    <ligand>
        <name>Mg(2+)</name>
        <dbReference type="ChEBI" id="CHEBI:18420"/>
        <label>1</label>
    </ligand>
</feature>
<gene>
    <name evidence="13 16" type="primary">cas9</name>
    <name evidence="16" type="ORF">HR081_11700</name>
</gene>
<feature type="active site" description="For RuvC-like nuclease domain" evidence="13">
    <location>
        <position position="10"/>
    </location>
</feature>
<keyword evidence="8 13" id="KW-0694">RNA-binding</keyword>
<evidence type="ECO:0000313" key="17">
    <source>
        <dbReference type="Proteomes" id="UP000524893"/>
    </source>
</evidence>
<protein>
    <recommendedName>
        <fullName evidence="13">CRISPR-associated endonuclease Cas9</fullName>
        <ecNumber evidence="13">3.1.-.-</ecNumber>
    </recommendedName>
</protein>
<dbReference type="GO" id="GO:0043571">
    <property type="term" value="P:maintenance of CRISPR repeat elements"/>
    <property type="evidence" value="ECO:0007669"/>
    <property type="project" value="UniProtKB-UniRule"/>
</dbReference>
<dbReference type="GO" id="GO:0003677">
    <property type="term" value="F:DNA binding"/>
    <property type="evidence" value="ECO:0007669"/>
    <property type="project" value="UniProtKB-UniRule"/>
</dbReference>
<feature type="binding site" evidence="13">
    <location>
        <position position="10"/>
    </location>
    <ligand>
        <name>Mg(2+)</name>
        <dbReference type="ChEBI" id="CHEBI:18420"/>
        <label>2</label>
    </ligand>
</feature>
<comment type="cofactor">
    <cofactor evidence="1 13">
        <name>Mg(2+)</name>
        <dbReference type="ChEBI" id="CHEBI:18420"/>
    </cofactor>
</comment>
<proteinExistence type="inferred from homology"/>
<comment type="similarity">
    <text evidence="2">Belongs to the CRISPR-associated protein Cas9 family. Subtype II-A subfamily.</text>
</comment>
<dbReference type="InterPro" id="IPR003615">
    <property type="entry name" value="HNH_nuc"/>
</dbReference>
<dbReference type="Pfam" id="PF21574">
    <property type="entry name" value="Cas9_PI_C"/>
    <property type="match status" value="1"/>
</dbReference>
<dbReference type="AlphaFoldDB" id="A0A9X0TMV0"/>
<evidence type="ECO:0000256" key="9">
    <source>
        <dbReference type="ARBA" id="ARBA00023118"/>
    </source>
</evidence>
<evidence type="ECO:0000259" key="15">
    <source>
        <dbReference type="PROSITE" id="PS51749"/>
    </source>
</evidence>
<dbReference type="InterPro" id="IPR055228">
    <property type="entry name" value="Cas9_RuvC"/>
</dbReference>
<keyword evidence="4 13" id="KW-0479">Metal-binding</keyword>
<feature type="binding site" evidence="13">
    <location>
        <position position="480"/>
    </location>
    <ligand>
        <name>Mg(2+)</name>
        <dbReference type="ChEBI" id="CHEBI:18420"/>
        <label>1</label>
    </ligand>
</feature>
<dbReference type="PROSITE" id="PS51749">
    <property type="entry name" value="HNH_CAS9"/>
    <property type="match status" value="1"/>
</dbReference>
<reference evidence="16 17" key="1">
    <citation type="journal article" date="2020" name="Access Microbiol">
        <title>Isolation and genome sequencing of Staphylococcus schleiferi subspecies coagulans from Antarctic seals.</title>
        <authorList>
            <person name="Foster G."/>
            <person name="Robb A."/>
            <person name="Paterson G.K."/>
        </authorList>
    </citation>
    <scope>NUCLEOTIDE SEQUENCE [LARGE SCALE GENOMIC DNA]</scope>
    <source>
        <strain evidence="16 17">M615/02/4</strain>
    </source>
</reference>
<dbReference type="Pfam" id="PF18070">
    <property type="entry name" value="Cas9_PI2"/>
    <property type="match status" value="1"/>
</dbReference>
<name>A0A9X0TMV0_9STAP</name>
<dbReference type="Pfam" id="PF22702">
    <property type="entry name" value="Cas9_RuvC"/>
    <property type="match status" value="1"/>
</dbReference>
<evidence type="ECO:0000256" key="1">
    <source>
        <dbReference type="ARBA" id="ARBA00001946"/>
    </source>
</evidence>
<feature type="binding site" evidence="13">
    <location>
        <position position="484"/>
    </location>
    <ligand>
        <name>Mg(2+)</name>
        <dbReference type="ChEBI" id="CHEBI:18420"/>
        <label>2</label>
    </ligand>
</feature>
<keyword evidence="9 13" id="KW-0051">Antiviral defense</keyword>
<dbReference type="GO" id="GO:0046872">
    <property type="term" value="F:metal ion binding"/>
    <property type="evidence" value="ECO:0007669"/>
    <property type="project" value="UniProtKB-UniRule"/>
</dbReference>
<evidence type="ECO:0000256" key="5">
    <source>
        <dbReference type="ARBA" id="ARBA00022759"/>
    </source>
</evidence>
<feature type="domain" description="HNH Cas9-type" evidence="15">
    <location>
        <begin position="483"/>
        <end position="649"/>
    </location>
</feature>
<dbReference type="Pfam" id="PF18061">
    <property type="entry name" value="CRISPR_Cas9_WED"/>
    <property type="match status" value="1"/>
</dbReference>
<sequence length="1058" mass="124859">MKNSYILGLDVGIASVGYGLIHSDSKSVIDAGVRLFPEANVENNEGRRAKRGSRRLKRRRIHRLDRVKNLLAQYHLIIDDKIPKSTNPYAIRVKGLSSPLSKSELVIALLHLAKRRGIHNVNVVMDENESTNELSTKEQLKENAKQLENRYVCELQLDRLNEQYKVRGERNRFKTEDFVREARQILTTQQKYHDIDEHFIEQYTHLLETRREYYEGPGKGSQYGWEGDLKQWYEMLMGRCTYFPEELRSVKYAYTADLFNALNDLNNLVIARDENEKLEYFEKYHIIENVFKQKKTPTLKQIAKEIDVKESDIKGYRITKNGKPQFTSFKLYHDLNKIFLDKKNLENIELLDEIAFILTLYQDPLSIKEALDQLQDLLTESEKEAIAHLNGYTGTHRLSLKCLHLLIDEMWQTSRNQMEVFTALNLKPQKYQLSKQKQIPKNMVEEFILSPVVKRSFIQSIEIVNTIIKKYGLPEEIIIELAREKNSEDRRKFLNRIQKENENTRKQVEEVIREYGNRNAKGLVEKIKLHQMQEGKCLYSLQNIPLDDLLRNPSHYEIDHIIPRSVSFDNSFNNKVLVKQEENSKKGNRTPYQYLNSNESVLSYVQFKQHILNLSKSKERISKKKREYLLEERDINKFEVQKEFINRNLVDTRYATRELVQLLKSYFSANDLDVKVKTINGSFTNYLRKAWKFDKSRNKGFKHHAEDALIIANVSYLFKQSKELKEANGILENNNLSLNKNKDSKNLLTEQDYRKMFEIPKQVQDIKDYKDFKYSHRVDKKPNRQLINDSLYSTREVNENHYIVQTVKDIYAKDNTKIKDLFLKTPEKLLMYKHDPQTFEKLMLVIKQYGEEKNPFAKYYEENGEYLTKYAKNEKGPTIKRLKYIGKKVGTHLDISTNFSGAKRKVVQLSIKPFRFDVFHSKAGYHMLTLTYMDIKKKEKHYQILKNEYQALKERYKVPSDAQFIGSFYYNDLISINDELFRVIGVNNSTRNVVELNMVDINYKDYCDLMGIKKTPRIFKTITKKTEKIEKYSTDILGNQFKVKPSKSPQLIFKRGVL</sequence>
<evidence type="ECO:0000256" key="2">
    <source>
        <dbReference type="ARBA" id="ARBA00005244"/>
    </source>
</evidence>
<comment type="domain">
    <text evidence="13">Has 2 endonuclease domains. The discontinuous RuvC-like domain cleaves the target DNA noncomplementary to crRNA while the HNH nuclease domain cleaves the target DNA complementary to crRNA.</text>
</comment>
<dbReference type="RefSeq" id="WP_182281306.1">
    <property type="nucleotide sequence ID" value="NZ_JABTCN010000057.1"/>
</dbReference>
<organism evidence="16 17">
    <name type="scientific">Staphylococcus coagulans</name>
    <dbReference type="NCBI Taxonomy" id="74706"/>
    <lineage>
        <taxon>Bacteria</taxon>
        <taxon>Bacillati</taxon>
        <taxon>Bacillota</taxon>
        <taxon>Bacilli</taxon>
        <taxon>Bacillales</taxon>
        <taxon>Staphylococcaceae</taxon>
        <taxon>Staphylococcus</taxon>
    </lineage>
</organism>
<dbReference type="EMBL" id="JABTCN010000057">
    <property type="protein sequence ID" value="MBA8777533.1"/>
    <property type="molecule type" value="Genomic_DNA"/>
</dbReference>
<dbReference type="Proteomes" id="UP000524893">
    <property type="component" value="Unassembled WGS sequence"/>
</dbReference>
<keyword evidence="14" id="KW-0175">Coiled coil</keyword>
<dbReference type="GO" id="GO:0016787">
    <property type="term" value="F:hydrolase activity"/>
    <property type="evidence" value="ECO:0007669"/>
    <property type="project" value="UniProtKB-KW"/>
</dbReference>
<comment type="subunit">
    <text evidence="12 13">Monomer. Binds crRNA and tracrRNA.</text>
</comment>
<dbReference type="Gene3D" id="3.30.420.10">
    <property type="entry name" value="Ribonuclease H-like superfamily/Ribonuclease H"/>
    <property type="match status" value="3"/>
</dbReference>
<evidence type="ECO:0000256" key="10">
    <source>
        <dbReference type="ARBA" id="ARBA00023125"/>
    </source>
</evidence>
<feature type="binding site" evidence="13">
    <location>
        <position position="704"/>
    </location>
    <ligand>
        <name>Mg(2+)</name>
        <dbReference type="ChEBI" id="CHEBI:18420"/>
        <label>2</label>
    </ligand>
</feature>
<evidence type="ECO:0000256" key="8">
    <source>
        <dbReference type="ARBA" id="ARBA00022884"/>
    </source>
</evidence>
<dbReference type="InterPro" id="IPR049473">
    <property type="entry name" value="Cas9_PI_C"/>
</dbReference>
<dbReference type="EC" id="3.1.-.-" evidence="13"/>
<evidence type="ECO:0000256" key="14">
    <source>
        <dbReference type="SAM" id="Coils"/>
    </source>
</evidence>
<dbReference type="InterPro" id="IPR040555">
    <property type="entry name" value="Cas9_PI2"/>
</dbReference>
<evidence type="ECO:0000256" key="4">
    <source>
        <dbReference type="ARBA" id="ARBA00022723"/>
    </source>
</evidence>
<keyword evidence="10 13" id="KW-0238">DNA-binding</keyword>
<feature type="binding site" evidence="13">
    <location>
        <position position="484"/>
    </location>
    <ligand>
        <name>Mg(2+)</name>
        <dbReference type="ChEBI" id="CHEBI:18420"/>
        <label>1</label>
    </ligand>
</feature>
<evidence type="ECO:0000313" key="16">
    <source>
        <dbReference type="EMBL" id="MBA8777533.1"/>
    </source>
</evidence>
<keyword evidence="5 13" id="KW-0255">Endonuclease</keyword>
<dbReference type="GO" id="GO:0004519">
    <property type="term" value="F:endonuclease activity"/>
    <property type="evidence" value="ECO:0007669"/>
    <property type="project" value="UniProtKB-UniRule"/>
</dbReference>
<comment type="similarity">
    <text evidence="13">Belongs to the CRISPR-associated Cas9 family.</text>
</comment>
<comment type="caution">
    <text evidence="16">The sequence shown here is derived from an EMBL/GenBank/DDBJ whole genome shotgun (WGS) entry which is preliminary data.</text>
</comment>
<dbReference type="HAMAP" id="MF_01480">
    <property type="entry name" value="Cas9"/>
    <property type="match status" value="1"/>
</dbReference>
<evidence type="ECO:0000256" key="3">
    <source>
        <dbReference type="ARBA" id="ARBA00022722"/>
    </source>
</evidence>
<dbReference type="InterPro" id="IPR036397">
    <property type="entry name" value="RNaseH_sf"/>
</dbReference>
<keyword evidence="11" id="KW-0464">Manganese</keyword>